<name>A0A5B7E0W4_PORTR</name>
<proteinExistence type="predicted"/>
<accession>A0A5B7E0W4</accession>
<keyword evidence="2" id="KW-1185">Reference proteome</keyword>
<protein>
    <submittedName>
        <fullName evidence="1">Uncharacterized protein</fullName>
    </submittedName>
</protein>
<evidence type="ECO:0000313" key="2">
    <source>
        <dbReference type="Proteomes" id="UP000324222"/>
    </source>
</evidence>
<evidence type="ECO:0000313" key="1">
    <source>
        <dbReference type="EMBL" id="MPC27049.1"/>
    </source>
</evidence>
<gene>
    <name evidence="1" type="ORF">E2C01_020202</name>
</gene>
<dbReference type="Proteomes" id="UP000324222">
    <property type="component" value="Unassembled WGS sequence"/>
</dbReference>
<dbReference type="EMBL" id="VSRR010001684">
    <property type="protein sequence ID" value="MPC27049.1"/>
    <property type="molecule type" value="Genomic_DNA"/>
</dbReference>
<comment type="caution">
    <text evidence="1">The sequence shown here is derived from an EMBL/GenBank/DDBJ whole genome shotgun (WGS) entry which is preliminary data.</text>
</comment>
<sequence>MVCATRISTKRFAASVVVVFCWSRPYMTQALKIPPTNSPVHKCLLCTDGRGGGSCLASSSPYEVAVPASSVVYDLAASTSYCIFGTSHLPHILSEVLAAGGVSCGAGVLLNAELVVGEGDHHVYARVAFCKDRCNRT</sequence>
<organism evidence="1 2">
    <name type="scientific">Portunus trituberculatus</name>
    <name type="common">Swimming crab</name>
    <name type="synonym">Neptunus trituberculatus</name>
    <dbReference type="NCBI Taxonomy" id="210409"/>
    <lineage>
        <taxon>Eukaryota</taxon>
        <taxon>Metazoa</taxon>
        <taxon>Ecdysozoa</taxon>
        <taxon>Arthropoda</taxon>
        <taxon>Crustacea</taxon>
        <taxon>Multicrustacea</taxon>
        <taxon>Malacostraca</taxon>
        <taxon>Eumalacostraca</taxon>
        <taxon>Eucarida</taxon>
        <taxon>Decapoda</taxon>
        <taxon>Pleocyemata</taxon>
        <taxon>Brachyura</taxon>
        <taxon>Eubrachyura</taxon>
        <taxon>Portunoidea</taxon>
        <taxon>Portunidae</taxon>
        <taxon>Portuninae</taxon>
        <taxon>Portunus</taxon>
    </lineage>
</organism>
<reference evidence="1 2" key="1">
    <citation type="submission" date="2019-05" db="EMBL/GenBank/DDBJ databases">
        <title>Another draft genome of Portunus trituberculatus and its Hox gene families provides insights of decapod evolution.</title>
        <authorList>
            <person name="Jeong J.-H."/>
            <person name="Song I."/>
            <person name="Kim S."/>
            <person name="Choi T."/>
            <person name="Kim D."/>
            <person name="Ryu S."/>
            <person name="Kim W."/>
        </authorList>
    </citation>
    <scope>NUCLEOTIDE SEQUENCE [LARGE SCALE GENOMIC DNA]</scope>
    <source>
        <tissue evidence="1">Muscle</tissue>
    </source>
</reference>
<dbReference type="AlphaFoldDB" id="A0A5B7E0W4"/>